<dbReference type="SUPFAM" id="SSF52096">
    <property type="entry name" value="ClpP/crotonase"/>
    <property type="match status" value="1"/>
</dbReference>
<keyword evidence="1" id="KW-0456">Lyase</keyword>
<dbReference type="EMBL" id="JBHLTR010000003">
    <property type="protein sequence ID" value="MFC0557869.1"/>
    <property type="molecule type" value="Genomic_DNA"/>
</dbReference>
<comment type="caution">
    <text evidence="1">The sequence shown here is derived from an EMBL/GenBank/DDBJ whole genome shotgun (WGS) entry which is preliminary data.</text>
</comment>
<accession>A0ABV6NBN0</accession>
<dbReference type="Gene3D" id="3.90.226.10">
    <property type="entry name" value="2-enoyl-CoA Hydratase, Chain A, domain 1"/>
    <property type="match status" value="1"/>
</dbReference>
<proteinExistence type="predicted"/>
<dbReference type="InterPro" id="IPR029045">
    <property type="entry name" value="ClpP/crotonase-like_dom_sf"/>
</dbReference>
<dbReference type="InterPro" id="IPR001753">
    <property type="entry name" value="Enoyl-CoA_hydra/iso"/>
</dbReference>
<dbReference type="EC" id="4.2.1.17" evidence="1"/>
<dbReference type="Pfam" id="PF00378">
    <property type="entry name" value="ECH_1"/>
    <property type="match status" value="1"/>
</dbReference>
<dbReference type="PANTHER" id="PTHR11941">
    <property type="entry name" value="ENOYL-COA HYDRATASE-RELATED"/>
    <property type="match status" value="1"/>
</dbReference>
<reference evidence="1 2" key="1">
    <citation type="submission" date="2024-09" db="EMBL/GenBank/DDBJ databases">
        <authorList>
            <person name="Sun Q."/>
            <person name="Mori K."/>
        </authorList>
    </citation>
    <scope>NUCLEOTIDE SEQUENCE [LARGE SCALE GENOMIC DNA]</scope>
    <source>
        <strain evidence="1 2">NCAIM B.02301</strain>
    </source>
</reference>
<organism evidence="1 2">
    <name type="scientific">Halalkalibacter alkalisediminis</name>
    <dbReference type="NCBI Taxonomy" id="935616"/>
    <lineage>
        <taxon>Bacteria</taxon>
        <taxon>Bacillati</taxon>
        <taxon>Bacillota</taxon>
        <taxon>Bacilli</taxon>
        <taxon>Bacillales</taxon>
        <taxon>Bacillaceae</taxon>
        <taxon>Halalkalibacter</taxon>
    </lineage>
</organism>
<dbReference type="RefSeq" id="WP_273843379.1">
    <property type="nucleotide sequence ID" value="NZ_JAQQWT010000006.1"/>
</dbReference>
<dbReference type="PANTHER" id="PTHR11941:SF175">
    <property type="entry name" value="ENOYL-COA HYDRATASE-RELATED"/>
    <property type="match status" value="1"/>
</dbReference>
<keyword evidence="2" id="KW-1185">Reference proteome</keyword>
<dbReference type="NCBIfam" id="NF005803">
    <property type="entry name" value="PRK07658.1"/>
    <property type="match status" value="1"/>
</dbReference>
<evidence type="ECO:0000313" key="2">
    <source>
        <dbReference type="Proteomes" id="UP001589833"/>
    </source>
</evidence>
<sequence>MDYFKVVVEEKIATVTLNRPPANALSKSVLAELDQVLIELERNDDVHVLLLHGEGRFFAAGADIKEFTEALNGAEFAQNARHGQQLFRRMEDFAKPIIVAIHGAALGGGLELAMSCHIRLTTEDAKLGLPELSLGLIPGFAGSQRLPRFVGTAKAAEMMLTSDPISGAEAKAIGLVNSTFATEAELLEESRKLAKKIAAKSRVSVKRTLELLRYSRNPQQDAGSSKEAELFGEVFDSVDGKEGIQAFIEKRSPNFKNK</sequence>
<dbReference type="Proteomes" id="UP001589833">
    <property type="component" value="Unassembled WGS sequence"/>
</dbReference>
<name>A0ABV6NBN0_9BACI</name>
<protein>
    <submittedName>
        <fullName evidence="1">Enoyl-CoA hydratase</fullName>
        <ecNumber evidence="1">4.2.1.17</ecNumber>
    </submittedName>
</protein>
<gene>
    <name evidence="1" type="ORF">ACFFH4_02225</name>
</gene>
<evidence type="ECO:0000313" key="1">
    <source>
        <dbReference type="EMBL" id="MFC0557869.1"/>
    </source>
</evidence>
<dbReference type="CDD" id="cd06558">
    <property type="entry name" value="crotonase-like"/>
    <property type="match status" value="1"/>
</dbReference>
<dbReference type="GO" id="GO:0004300">
    <property type="term" value="F:enoyl-CoA hydratase activity"/>
    <property type="evidence" value="ECO:0007669"/>
    <property type="project" value="UniProtKB-EC"/>
</dbReference>